<dbReference type="Proteomes" id="UP000298030">
    <property type="component" value="Unassembled WGS sequence"/>
</dbReference>
<name>A0A4Y7T4P9_COPMI</name>
<keyword evidence="2" id="KW-1185">Reference proteome</keyword>
<dbReference type="OrthoDB" id="3227921at2759"/>
<evidence type="ECO:0000313" key="1">
    <source>
        <dbReference type="EMBL" id="TEB29105.1"/>
    </source>
</evidence>
<reference evidence="1 2" key="1">
    <citation type="journal article" date="2019" name="Nat. Ecol. Evol.">
        <title>Megaphylogeny resolves global patterns of mushroom evolution.</title>
        <authorList>
            <person name="Varga T."/>
            <person name="Krizsan K."/>
            <person name="Foldi C."/>
            <person name="Dima B."/>
            <person name="Sanchez-Garcia M."/>
            <person name="Sanchez-Ramirez S."/>
            <person name="Szollosi G.J."/>
            <person name="Szarkandi J.G."/>
            <person name="Papp V."/>
            <person name="Albert L."/>
            <person name="Andreopoulos W."/>
            <person name="Angelini C."/>
            <person name="Antonin V."/>
            <person name="Barry K.W."/>
            <person name="Bougher N.L."/>
            <person name="Buchanan P."/>
            <person name="Buyck B."/>
            <person name="Bense V."/>
            <person name="Catcheside P."/>
            <person name="Chovatia M."/>
            <person name="Cooper J."/>
            <person name="Damon W."/>
            <person name="Desjardin D."/>
            <person name="Finy P."/>
            <person name="Geml J."/>
            <person name="Haridas S."/>
            <person name="Hughes K."/>
            <person name="Justo A."/>
            <person name="Karasinski D."/>
            <person name="Kautmanova I."/>
            <person name="Kiss B."/>
            <person name="Kocsube S."/>
            <person name="Kotiranta H."/>
            <person name="LaButti K.M."/>
            <person name="Lechner B.E."/>
            <person name="Liimatainen K."/>
            <person name="Lipzen A."/>
            <person name="Lukacs Z."/>
            <person name="Mihaltcheva S."/>
            <person name="Morgado L.N."/>
            <person name="Niskanen T."/>
            <person name="Noordeloos M.E."/>
            <person name="Ohm R.A."/>
            <person name="Ortiz-Santana B."/>
            <person name="Ovrebo C."/>
            <person name="Racz N."/>
            <person name="Riley R."/>
            <person name="Savchenko A."/>
            <person name="Shiryaev A."/>
            <person name="Soop K."/>
            <person name="Spirin V."/>
            <person name="Szebenyi C."/>
            <person name="Tomsovsky M."/>
            <person name="Tulloss R.E."/>
            <person name="Uehling J."/>
            <person name="Grigoriev I.V."/>
            <person name="Vagvolgyi C."/>
            <person name="Papp T."/>
            <person name="Martin F.M."/>
            <person name="Miettinen O."/>
            <person name="Hibbett D.S."/>
            <person name="Nagy L.G."/>
        </authorList>
    </citation>
    <scope>NUCLEOTIDE SEQUENCE [LARGE SCALE GENOMIC DNA]</scope>
    <source>
        <strain evidence="1 2">FP101781</strain>
    </source>
</reference>
<gene>
    <name evidence="1" type="ORF">FA13DRAFT_1735217</name>
</gene>
<protein>
    <submittedName>
        <fullName evidence="1">Uncharacterized protein</fullName>
    </submittedName>
</protein>
<dbReference type="AlphaFoldDB" id="A0A4Y7T4P9"/>
<proteinExistence type="predicted"/>
<accession>A0A4Y7T4P9</accession>
<organism evidence="1 2">
    <name type="scientific">Coprinellus micaceus</name>
    <name type="common">Glistening ink-cap mushroom</name>
    <name type="synonym">Coprinus micaceus</name>
    <dbReference type="NCBI Taxonomy" id="71717"/>
    <lineage>
        <taxon>Eukaryota</taxon>
        <taxon>Fungi</taxon>
        <taxon>Dikarya</taxon>
        <taxon>Basidiomycota</taxon>
        <taxon>Agaricomycotina</taxon>
        <taxon>Agaricomycetes</taxon>
        <taxon>Agaricomycetidae</taxon>
        <taxon>Agaricales</taxon>
        <taxon>Agaricineae</taxon>
        <taxon>Psathyrellaceae</taxon>
        <taxon>Coprinellus</taxon>
    </lineage>
</organism>
<comment type="caution">
    <text evidence="1">The sequence shown here is derived from an EMBL/GenBank/DDBJ whole genome shotgun (WGS) entry which is preliminary data.</text>
</comment>
<evidence type="ECO:0000313" key="2">
    <source>
        <dbReference type="Proteomes" id="UP000298030"/>
    </source>
</evidence>
<sequence length="71" mass="8085">MGMLPNKEFRASVIPPIFTSSVHLAWNLIMVWQRRPGAAKCLLDAATVKPIWRTNSTYRLESPQCELIQDS</sequence>
<dbReference type="EMBL" id="QPFP01000029">
    <property type="protein sequence ID" value="TEB29105.1"/>
    <property type="molecule type" value="Genomic_DNA"/>
</dbReference>